<dbReference type="OrthoDB" id="6352295at2759"/>
<reference evidence="3" key="1">
    <citation type="submission" date="2017-02" db="UniProtKB">
        <authorList>
            <consortium name="WormBaseParasite"/>
        </authorList>
    </citation>
    <scope>IDENTIFICATION</scope>
</reference>
<proteinExistence type="predicted"/>
<sequence length="93" mass="10792">MCIERRRQNTRIASQYALVSRSSTLIRAELYEELQAREAILREVSRAKQRVELVGPQGLRPRSLNTNKQFLHRTLAATLTKTKSKRRKSSKDP</sequence>
<reference evidence="1 2" key="2">
    <citation type="submission" date="2018-11" db="EMBL/GenBank/DDBJ databases">
        <authorList>
            <consortium name="Pathogen Informatics"/>
        </authorList>
    </citation>
    <scope>NUCLEOTIDE SEQUENCE [LARGE SCALE GENOMIC DNA]</scope>
    <source>
        <strain evidence="1 2">Costa Rica</strain>
    </source>
</reference>
<organism evidence="3">
    <name type="scientific">Angiostrongylus costaricensis</name>
    <name type="common">Nematode worm</name>
    <dbReference type="NCBI Taxonomy" id="334426"/>
    <lineage>
        <taxon>Eukaryota</taxon>
        <taxon>Metazoa</taxon>
        <taxon>Ecdysozoa</taxon>
        <taxon>Nematoda</taxon>
        <taxon>Chromadorea</taxon>
        <taxon>Rhabditida</taxon>
        <taxon>Rhabditina</taxon>
        <taxon>Rhabditomorpha</taxon>
        <taxon>Strongyloidea</taxon>
        <taxon>Metastrongylidae</taxon>
        <taxon>Angiostrongylus</taxon>
    </lineage>
</organism>
<dbReference type="EMBL" id="UYYA01004890">
    <property type="protein sequence ID" value="VDM63671.1"/>
    <property type="molecule type" value="Genomic_DNA"/>
</dbReference>
<dbReference type="AlphaFoldDB" id="A0A0R3PZR6"/>
<dbReference type="Proteomes" id="UP000267027">
    <property type="component" value="Unassembled WGS sequence"/>
</dbReference>
<dbReference type="WBParaSite" id="ACOC_0001208501-mRNA-1">
    <property type="protein sequence ID" value="ACOC_0001208501-mRNA-1"/>
    <property type="gene ID" value="ACOC_0001208501"/>
</dbReference>
<name>A0A0R3PZR6_ANGCS</name>
<evidence type="ECO:0000313" key="2">
    <source>
        <dbReference type="Proteomes" id="UP000267027"/>
    </source>
</evidence>
<evidence type="ECO:0000313" key="3">
    <source>
        <dbReference type="WBParaSite" id="ACOC_0001208501-mRNA-1"/>
    </source>
</evidence>
<protein>
    <submittedName>
        <fullName evidence="1 3">Uncharacterized protein</fullName>
    </submittedName>
</protein>
<accession>A0A0R3PZR6</accession>
<gene>
    <name evidence="1" type="ORF">ACOC_LOCUS12086</name>
</gene>
<dbReference type="STRING" id="334426.A0A0R3PZR6"/>
<keyword evidence="2" id="KW-1185">Reference proteome</keyword>
<evidence type="ECO:0000313" key="1">
    <source>
        <dbReference type="EMBL" id="VDM63671.1"/>
    </source>
</evidence>